<keyword evidence="8" id="KW-0328">Glycosyltransferase</keyword>
<keyword evidence="6" id="KW-0121">Carboxypeptidase</keyword>
<evidence type="ECO:0000256" key="8">
    <source>
        <dbReference type="ARBA" id="ARBA00022676"/>
    </source>
</evidence>
<evidence type="ECO:0000256" key="18">
    <source>
        <dbReference type="SAM" id="Phobius"/>
    </source>
</evidence>
<dbReference type="InterPro" id="IPR050396">
    <property type="entry name" value="Glycosyltr_51/Transpeptidase"/>
</dbReference>
<evidence type="ECO:0000256" key="2">
    <source>
        <dbReference type="ARBA" id="ARBA00004752"/>
    </source>
</evidence>
<comment type="similarity">
    <text evidence="4">In the N-terminal section; belongs to the glycosyltransferase 51 family.</text>
</comment>
<dbReference type="AlphaFoldDB" id="A0A4D7JJ56"/>
<keyword evidence="18" id="KW-0812">Transmembrane</keyword>
<comment type="similarity">
    <text evidence="3">In the C-terminal section; belongs to the transpeptidase family.</text>
</comment>
<dbReference type="SUPFAM" id="SSF53955">
    <property type="entry name" value="Lysozyme-like"/>
    <property type="match status" value="1"/>
</dbReference>
<dbReference type="RefSeq" id="WP_137090610.1">
    <property type="nucleotide sequence ID" value="NZ_CP028923.1"/>
</dbReference>
<comment type="pathway">
    <text evidence="2">Cell wall biogenesis; peptidoglycan biosynthesis.</text>
</comment>
<proteinExistence type="inferred from homology"/>
<dbReference type="PANTHER" id="PTHR32282">
    <property type="entry name" value="BINDING PROTEIN TRANSPEPTIDASE, PUTATIVE-RELATED"/>
    <property type="match status" value="1"/>
</dbReference>
<dbReference type="InterPro" id="IPR001264">
    <property type="entry name" value="Glyco_trans_51"/>
</dbReference>
<dbReference type="InterPro" id="IPR036950">
    <property type="entry name" value="PBP_transglycosylase"/>
</dbReference>
<evidence type="ECO:0000259" key="20">
    <source>
        <dbReference type="Pfam" id="PF00912"/>
    </source>
</evidence>
<organism evidence="21 22">
    <name type="scientific">Mangrovivirga cuniculi</name>
    <dbReference type="NCBI Taxonomy" id="2715131"/>
    <lineage>
        <taxon>Bacteria</taxon>
        <taxon>Pseudomonadati</taxon>
        <taxon>Bacteroidota</taxon>
        <taxon>Cytophagia</taxon>
        <taxon>Cytophagales</taxon>
        <taxon>Mangrovivirgaceae</taxon>
        <taxon>Mangrovivirga</taxon>
    </lineage>
</organism>
<dbReference type="Pfam" id="PF00905">
    <property type="entry name" value="Transpeptidase"/>
    <property type="match status" value="1"/>
</dbReference>
<dbReference type="GO" id="GO:0071555">
    <property type="term" value="P:cell wall organization"/>
    <property type="evidence" value="ECO:0007669"/>
    <property type="project" value="UniProtKB-KW"/>
</dbReference>
<dbReference type="GO" id="GO:0008955">
    <property type="term" value="F:peptidoglycan glycosyltransferase activity"/>
    <property type="evidence" value="ECO:0007669"/>
    <property type="project" value="UniProtKB-EC"/>
</dbReference>
<keyword evidence="14" id="KW-0511">Multifunctional enzyme</keyword>
<evidence type="ECO:0000259" key="19">
    <source>
        <dbReference type="Pfam" id="PF00905"/>
    </source>
</evidence>
<feature type="domain" description="Glycosyl transferase family 51" evidence="20">
    <location>
        <begin position="68"/>
        <end position="247"/>
    </location>
</feature>
<evidence type="ECO:0000256" key="9">
    <source>
        <dbReference type="ARBA" id="ARBA00022679"/>
    </source>
</evidence>
<evidence type="ECO:0000313" key="22">
    <source>
        <dbReference type="Proteomes" id="UP000298616"/>
    </source>
</evidence>
<evidence type="ECO:0000256" key="4">
    <source>
        <dbReference type="ARBA" id="ARBA00007739"/>
    </source>
</evidence>
<dbReference type="Proteomes" id="UP000298616">
    <property type="component" value="Chromosome"/>
</dbReference>
<comment type="subcellular location">
    <subcellularLocation>
        <location evidence="1">Cell membrane</location>
    </subcellularLocation>
</comment>
<evidence type="ECO:0000256" key="11">
    <source>
        <dbReference type="ARBA" id="ARBA00022960"/>
    </source>
</evidence>
<sequence length="791" mass="90046">MGRPKQNNKKKIFRIIFRWAIGLFALGVAVMGLFIGAIYAGVFGKLPDKEELRSFSNPEASMVYSSDGKILGQYFYVNRQAVEKEEIPDYLINALVATEDVRFYDHEGIDFQSWFRVLIRTIILQQESAGGGSTITQQLVKNIYGRQEYPFLALPISKFKEAIIAGRIEDIYSKKEIVAMYLNTVPFGEEVYGIAAAADRYYSKNVQDLTVDEAAVLVGMLKANTYYNPRLNPENSFKRKSVVLSQMAKYGYISEDLRKEFSQKPIDLDYNNRIINTKAGYFVKQVKSQVQKILEEKTKEDGTPYILEKDGLRITTTLDSRLQERAETSVREHLTKLQKLMNEDQSVKNKLSPDNPAFKEKVKRTEAFQQLRKKGLSEKEIYDSLSIKKKMRVFTWDGIDDVNFSVLDSIAYYESFLQSAVLSIDPGTGDVKAWVGGADFRFFPYDNVFARRQVGSTIKPFIYLGALNQGYNPCDFVANRVKTYVDYDDWSPENAGNNNNEGKFSMMGGLANSVNLISIDWLLTIGPEYFVELLRYSGVESPLEPVPSLALGSFEIPVYEMAKAYTSILNDFPIDKLNLITKIEDSNGRVIYPEAKEVQKIATVKNNKTDNEPLFDESDRRIIIEFMQEVVRSGTATRLKNYKLKGEVAGKTGTTQNGADGWFVGYSPELLTVVWVGAPSPDVHFGSSSIAQGAAMALPIWGRIYSSISKKPEMSDLYLGRFRKLSSKEERMINCPMYKEDNIFDDIGDIFRKDEVSNDKLERRRKRKQFFRDLFKGKNEEKEKDKDGSEL</sequence>
<keyword evidence="10" id="KW-0378">Hydrolase</keyword>
<dbReference type="InterPro" id="IPR023346">
    <property type="entry name" value="Lysozyme-like_dom_sf"/>
</dbReference>
<dbReference type="GO" id="GO:0008658">
    <property type="term" value="F:penicillin binding"/>
    <property type="evidence" value="ECO:0007669"/>
    <property type="project" value="InterPro"/>
</dbReference>
<keyword evidence="9" id="KW-0808">Transferase</keyword>
<dbReference type="InterPro" id="IPR012338">
    <property type="entry name" value="Beta-lactam/transpept-like"/>
</dbReference>
<evidence type="ECO:0000256" key="12">
    <source>
        <dbReference type="ARBA" id="ARBA00022984"/>
    </source>
</evidence>
<evidence type="ECO:0000256" key="15">
    <source>
        <dbReference type="ARBA" id="ARBA00023316"/>
    </source>
</evidence>
<protein>
    <submittedName>
        <fullName evidence="21">Uncharacterized protein</fullName>
    </submittedName>
</protein>
<dbReference type="InterPro" id="IPR001460">
    <property type="entry name" value="PCN-bd_Tpept"/>
</dbReference>
<keyword evidence="12" id="KW-0573">Peptidoglycan synthesis</keyword>
<evidence type="ECO:0000256" key="5">
    <source>
        <dbReference type="ARBA" id="ARBA00022475"/>
    </source>
</evidence>
<dbReference type="Gene3D" id="1.10.3810.10">
    <property type="entry name" value="Biosynthetic peptidoglycan transglycosylase-like"/>
    <property type="match status" value="1"/>
</dbReference>
<accession>A0A4D7JJ56</accession>
<dbReference type="SUPFAM" id="SSF56601">
    <property type="entry name" value="beta-lactamase/transpeptidase-like"/>
    <property type="match status" value="1"/>
</dbReference>
<keyword evidence="7" id="KW-0645">Protease</keyword>
<keyword evidence="11" id="KW-0133">Cell shape</keyword>
<comment type="catalytic activity">
    <reaction evidence="16">
        <text>Preferential cleavage: (Ac)2-L-Lys-D-Ala-|-D-Ala. Also transpeptidation of peptidyl-alanyl moieties that are N-acyl substituents of D-alanine.</text>
        <dbReference type="EC" id="3.4.16.4"/>
    </reaction>
</comment>
<feature type="domain" description="Penicillin-binding protein transpeptidase" evidence="19">
    <location>
        <begin position="421"/>
        <end position="669"/>
    </location>
</feature>
<dbReference type="GO" id="GO:0005886">
    <property type="term" value="C:plasma membrane"/>
    <property type="evidence" value="ECO:0007669"/>
    <property type="project" value="UniProtKB-SubCell"/>
</dbReference>
<name>A0A4D7JJ56_9BACT</name>
<evidence type="ECO:0000256" key="6">
    <source>
        <dbReference type="ARBA" id="ARBA00022645"/>
    </source>
</evidence>
<evidence type="ECO:0000256" key="7">
    <source>
        <dbReference type="ARBA" id="ARBA00022670"/>
    </source>
</evidence>
<evidence type="ECO:0000313" key="21">
    <source>
        <dbReference type="EMBL" id="QCK15023.1"/>
    </source>
</evidence>
<keyword evidence="13 18" id="KW-0472">Membrane</keyword>
<feature type="transmembrane region" description="Helical" evidence="18">
    <location>
        <begin position="21"/>
        <end position="42"/>
    </location>
</feature>
<gene>
    <name evidence="21" type="ORF">DCC35_09835</name>
</gene>
<dbReference type="GO" id="GO:0006508">
    <property type="term" value="P:proteolysis"/>
    <property type="evidence" value="ECO:0007669"/>
    <property type="project" value="UniProtKB-KW"/>
</dbReference>
<dbReference type="PANTHER" id="PTHR32282:SF11">
    <property type="entry name" value="PENICILLIN-BINDING PROTEIN 1B"/>
    <property type="match status" value="1"/>
</dbReference>
<keyword evidence="15" id="KW-0961">Cell wall biogenesis/degradation</keyword>
<keyword evidence="5" id="KW-1003">Cell membrane</keyword>
<dbReference type="Gene3D" id="3.40.710.10">
    <property type="entry name" value="DD-peptidase/beta-lactamase superfamily"/>
    <property type="match status" value="2"/>
</dbReference>
<keyword evidence="22" id="KW-1185">Reference proteome</keyword>
<dbReference type="GO" id="GO:0009252">
    <property type="term" value="P:peptidoglycan biosynthetic process"/>
    <property type="evidence" value="ECO:0007669"/>
    <property type="project" value="UniProtKB-KW"/>
</dbReference>
<dbReference type="OrthoDB" id="9766909at2"/>
<evidence type="ECO:0000256" key="13">
    <source>
        <dbReference type="ARBA" id="ARBA00023136"/>
    </source>
</evidence>
<dbReference type="EMBL" id="CP028923">
    <property type="protein sequence ID" value="QCK15023.1"/>
    <property type="molecule type" value="Genomic_DNA"/>
</dbReference>
<dbReference type="GO" id="GO:0008360">
    <property type="term" value="P:regulation of cell shape"/>
    <property type="evidence" value="ECO:0007669"/>
    <property type="project" value="UniProtKB-KW"/>
</dbReference>
<evidence type="ECO:0000256" key="14">
    <source>
        <dbReference type="ARBA" id="ARBA00023268"/>
    </source>
</evidence>
<dbReference type="GO" id="GO:0009002">
    <property type="term" value="F:serine-type D-Ala-D-Ala carboxypeptidase activity"/>
    <property type="evidence" value="ECO:0007669"/>
    <property type="project" value="UniProtKB-EC"/>
</dbReference>
<evidence type="ECO:0000256" key="3">
    <source>
        <dbReference type="ARBA" id="ARBA00007090"/>
    </source>
</evidence>
<evidence type="ECO:0000256" key="16">
    <source>
        <dbReference type="ARBA" id="ARBA00034000"/>
    </source>
</evidence>
<evidence type="ECO:0000256" key="17">
    <source>
        <dbReference type="ARBA" id="ARBA00049902"/>
    </source>
</evidence>
<dbReference type="Pfam" id="PF00912">
    <property type="entry name" value="Transgly"/>
    <property type="match status" value="1"/>
</dbReference>
<evidence type="ECO:0000256" key="1">
    <source>
        <dbReference type="ARBA" id="ARBA00004236"/>
    </source>
</evidence>
<dbReference type="KEGG" id="fpf:DCC35_09835"/>
<dbReference type="GO" id="GO:0030288">
    <property type="term" value="C:outer membrane-bounded periplasmic space"/>
    <property type="evidence" value="ECO:0007669"/>
    <property type="project" value="TreeGrafter"/>
</dbReference>
<evidence type="ECO:0000256" key="10">
    <source>
        <dbReference type="ARBA" id="ARBA00022801"/>
    </source>
</evidence>
<reference evidence="21 22" key="1">
    <citation type="submission" date="2018-04" db="EMBL/GenBank/DDBJ databases">
        <title>Complete genome uncultured novel isolate.</title>
        <authorList>
            <person name="Merlino G."/>
        </authorList>
    </citation>
    <scope>NUCLEOTIDE SEQUENCE [LARGE SCALE GENOMIC DNA]</scope>
    <source>
        <strain evidence="22">R1DC9</strain>
    </source>
</reference>
<comment type="catalytic activity">
    <reaction evidence="17">
        <text>[GlcNAc-(1-&gt;4)-Mur2Ac(oyl-L-Ala-gamma-D-Glu-L-Lys-D-Ala-D-Ala)](n)-di-trans,octa-cis-undecaprenyl diphosphate + beta-D-GlcNAc-(1-&gt;4)-Mur2Ac(oyl-L-Ala-gamma-D-Glu-L-Lys-D-Ala-D-Ala)-di-trans,octa-cis-undecaprenyl diphosphate = [GlcNAc-(1-&gt;4)-Mur2Ac(oyl-L-Ala-gamma-D-Glu-L-Lys-D-Ala-D-Ala)](n+1)-di-trans,octa-cis-undecaprenyl diphosphate + di-trans,octa-cis-undecaprenyl diphosphate + H(+)</text>
        <dbReference type="Rhea" id="RHEA:23708"/>
        <dbReference type="Rhea" id="RHEA-COMP:9602"/>
        <dbReference type="Rhea" id="RHEA-COMP:9603"/>
        <dbReference type="ChEBI" id="CHEBI:15378"/>
        <dbReference type="ChEBI" id="CHEBI:58405"/>
        <dbReference type="ChEBI" id="CHEBI:60033"/>
        <dbReference type="ChEBI" id="CHEBI:78435"/>
        <dbReference type="EC" id="2.4.99.28"/>
    </reaction>
</comment>
<keyword evidence="18" id="KW-1133">Transmembrane helix</keyword>